<dbReference type="SUPFAM" id="SSF48452">
    <property type="entry name" value="TPR-like"/>
    <property type="match status" value="1"/>
</dbReference>
<dbReference type="Pfam" id="PF24545">
    <property type="entry name" value="Ig_TPPC8_1st"/>
    <property type="match status" value="1"/>
</dbReference>
<dbReference type="InterPro" id="IPR058538">
    <property type="entry name" value="Ig_TPPC8_2nd"/>
</dbReference>
<feature type="compositionally biased region" description="Polar residues" evidence="1">
    <location>
        <begin position="253"/>
        <end position="264"/>
    </location>
</feature>
<dbReference type="STRING" id="6573.A0A210QQ28"/>
<accession>A0A210QQ28</accession>
<dbReference type="GO" id="GO:1990072">
    <property type="term" value="C:TRAPPIII protein complex"/>
    <property type="evidence" value="ECO:0007669"/>
    <property type="project" value="TreeGrafter"/>
</dbReference>
<dbReference type="Pfam" id="PF24544">
    <property type="entry name" value="Ig_TPPC8_2nd"/>
    <property type="match status" value="1"/>
</dbReference>
<evidence type="ECO:0000259" key="2">
    <source>
        <dbReference type="Pfam" id="PF24542"/>
    </source>
</evidence>
<feature type="region of interest" description="Disordered" evidence="1">
    <location>
        <begin position="248"/>
        <end position="289"/>
    </location>
</feature>
<evidence type="ECO:0000313" key="7">
    <source>
        <dbReference type="Proteomes" id="UP000242188"/>
    </source>
</evidence>
<dbReference type="OrthoDB" id="203724at2759"/>
<evidence type="ECO:0000259" key="5">
    <source>
        <dbReference type="Pfam" id="PF24546"/>
    </source>
</evidence>
<evidence type="ECO:0000313" key="6">
    <source>
        <dbReference type="EMBL" id="OWF50832.1"/>
    </source>
</evidence>
<dbReference type="EMBL" id="NEDP02002420">
    <property type="protein sequence ID" value="OWF50832.1"/>
    <property type="molecule type" value="Genomic_DNA"/>
</dbReference>
<organism evidence="6 7">
    <name type="scientific">Mizuhopecten yessoensis</name>
    <name type="common">Japanese scallop</name>
    <name type="synonym">Patinopecten yessoensis</name>
    <dbReference type="NCBI Taxonomy" id="6573"/>
    <lineage>
        <taxon>Eukaryota</taxon>
        <taxon>Metazoa</taxon>
        <taxon>Spiralia</taxon>
        <taxon>Lophotrochozoa</taxon>
        <taxon>Mollusca</taxon>
        <taxon>Bivalvia</taxon>
        <taxon>Autobranchia</taxon>
        <taxon>Pteriomorphia</taxon>
        <taxon>Pectinida</taxon>
        <taxon>Pectinoidea</taxon>
        <taxon>Pectinidae</taxon>
        <taxon>Mizuhopecten</taxon>
    </lineage>
</organism>
<feature type="compositionally biased region" description="Polar residues" evidence="1">
    <location>
        <begin position="350"/>
        <end position="363"/>
    </location>
</feature>
<dbReference type="Pfam" id="PF12739">
    <property type="entry name" value="TRAPPC-Trs85"/>
    <property type="match status" value="1"/>
</dbReference>
<feature type="domain" description="TPPC8 first Ig-like" evidence="4">
    <location>
        <begin position="743"/>
        <end position="965"/>
    </location>
</feature>
<dbReference type="InterPro" id="IPR058541">
    <property type="entry name" value="Ig_TPPC8_1st"/>
</dbReference>
<protein>
    <submittedName>
        <fullName evidence="6">Trafficking protein particle complex subunit 8</fullName>
    </submittedName>
</protein>
<name>A0A210QQ28_MIZYE</name>
<proteinExistence type="predicted"/>
<dbReference type="Pfam" id="PF24542">
    <property type="entry name" value="Ig_TPPC8_C"/>
    <property type="match status" value="1"/>
</dbReference>
<dbReference type="InterPro" id="IPR011990">
    <property type="entry name" value="TPR-like_helical_dom_sf"/>
</dbReference>
<evidence type="ECO:0000259" key="4">
    <source>
        <dbReference type="Pfam" id="PF24545"/>
    </source>
</evidence>
<feature type="region of interest" description="Disordered" evidence="1">
    <location>
        <begin position="348"/>
        <end position="373"/>
    </location>
</feature>
<dbReference type="InterPro" id="IPR057651">
    <property type="entry name" value="Ig_TPPC8_C"/>
</dbReference>
<feature type="domain" description="TPPC8 third Ig-like" evidence="5">
    <location>
        <begin position="1096"/>
        <end position="1295"/>
    </location>
</feature>
<reference evidence="6 7" key="1">
    <citation type="journal article" date="2017" name="Nat. Ecol. Evol.">
        <title>Scallop genome provides insights into evolution of bilaterian karyotype and development.</title>
        <authorList>
            <person name="Wang S."/>
            <person name="Zhang J."/>
            <person name="Jiao W."/>
            <person name="Li J."/>
            <person name="Xun X."/>
            <person name="Sun Y."/>
            <person name="Guo X."/>
            <person name="Huan P."/>
            <person name="Dong B."/>
            <person name="Zhang L."/>
            <person name="Hu X."/>
            <person name="Sun X."/>
            <person name="Wang J."/>
            <person name="Zhao C."/>
            <person name="Wang Y."/>
            <person name="Wang D."/>
            <person name="Huang X."/>
            <person name="Wang R."/>
            <person name="Lv J."/>
            <person name="Li Y."/>
            <person name="Zhang Z."/>
            <person name="Liu B."/>
            <person name="Lu W."/>
            <person name="Hui Y."/>
            <person name="Liang J."/>
            <person name="Zhou Z."/>
            <person name="Hou R."/>
            <person name="Li X."/>
            <person name="Liu Y."/>
            <person name="Li H."/>
            <person name="Ning X."/>
            <person name="Lin Y."/>
            <person name="Zhao L."/>
            <person name="Xing Q."/>
            <person name="Dou J."/>
            <person name="Li Y."/>
            <person name="Mao J."/>
            <person name="Guo H."/>
            <person name="Dou H."/>
            <person name="Li T."/>
            <person name="Mu C."/>
            <person name="Jiang W."/>
            <person name="Fu Q."/>
            <person name="Fu X."/>
            <person name="Miao Y."/>
            <person name="Liu J."/>
            <person name="Yu Q."/>
            <person name="Li R."/>
            <person name="Liao H."/>
            <person name="Li X."/>
            <person name="Kong Y."/>
            <person name="Jiang Z."/>
            <person name="Chourrout D."/>
            <person name="Li R."/>
            <person name="Bao Z."/>
        </authorList>
    </citation>
    <scope>NUCLEOTIDE SEQUENCE [LARGE SCALE GENOMIC DNA]</scope>
    <source>
        <strain evidence="6 7">PY_sf001</strain>
    </source>
</reference>
<feature type="domain" description="TPPC8 C-terminal Ig-like" evidence="2">
    <location>
        <begin position="1340"/>
        <end position="1454"/>
    </location>
</feature>
<dbReference type="PANTHER" id="PTHR12975">
    <property type="entry name" value="TRANSPORT PROTEIN TRAPP"/>
    <property type="match status" value="1"/>
</dbReference>
<evidence type="ECO:0000259" key="3">
    <source>
        <dbReference type="Pfam" id="PF24544"/>
    </source>
</evidence>
<comment type="caution">
    <text evidence="6">The sequence shown here is derived from an EMBL/GenBank/DDBJ whole genome shotgun (WGS) entry which is preliminary data.</text>
</comment>
<dbReference type="Proteomes" id="UP000242188">
    <property type="component" value="Unassembled WGS sequence"/>
</dbReference>
<evidence type="ECO:0000256" key="1">
    <source>
        <dbReference type="SAM" id="MobiDB-lite"/>
    </source>
</evidence>
<sequence length="1479" mass="165094">MAQCKQTAQEFIQNTFNPHVAVLCSPDAEVLCQKNNLTFVELVQPFCHLTTEAHIRDPNNVPHCIRHLKISMVDMTSQPPQQAIARKMMSDAVANAQPQLVEGGRGNVISIGNYDLQLSASTPWFEAYRDVFLQVLPPSDHEFLNHCVGCVFVVSSGHSDPITGFNNLAGQQYQQQTQFPNKMPRWLAPNLMKYYVLLHDVTEGEDAKAESIYQSMKSTYGASGCHLLHINSRSIKVADSMKTDSNLPDPWSQFLSKPVDNSNEGADYDVSMGNGTDDGVAFPGKVSEGTLESSSLTDSLLVESASEALEAASSGSGADSDLFDHPLSLDHSTNSINHVDERLSPDESVTMESNHTGNNTKDQTTPDKKVRGHGMCLTTSDHDRLRIFIHEFSVRALIPWAEMSMRYLNEQLTSRKGIPRSIFSVTKKWFGGNKATEKAAATNQNTTVVYSQEAPELQMRRLADLAFLFQMYDFAYQTYHTAKRDFNNDHAWLHTAGALEMASLSVFMQGTVSSQKYPSHYMESAITTYLQSCKSPLYAARATLVSSEALKSKGMYNEAALQFIKLTSEDSDLRSALLLEQAAHCYINMEIPKVRKYSFHMILAGHRYSKAAQRKHALRAYSQALQVYKGKSWSLAEDHINFTLGRQSFNLKQLENATAAFKHLLTENSKQIASQQGAFLREYLFVYKQLLSQEAGEYGHPSRSLPELPLPVLDINSTKVLLGARPQPSQAPDKVATSGVWFDHKESNHPRWQKLEEALVTAAMGSLPNTFRSTLQCYTNRTDNKYSPVGFVGEPIIVEVYLVNPLKVMLVLTEVTLLWSFLPTLPGQDKAQLITNEVSSTSVKNTLANEIIQTQVIDEIIMDANTKLTTQITLTPHQTGELRIVEISYNLGGVLIEGNGPKPNMSNTIFVRGKQKLEVQGPRLNISKEDKAKKVYGPDRRLDLVIQQEMPLLQVSFCNFPRTLLCGEVHAVMLQFTNVGSSPLHRLKVASTSPEFFTLGCHGQLPKFPCVYQTAMDVGVSDSECMCNSISKDSVSVTRVVDIGLPSGTLQPKSTISIPAWIRGNDIGGIHEIHFMFYYEPVQKLPNISHRLLRHTAVVNTLESLSVRAIAHRGNNTNSHPNGHRGSCVVMCELENLSQIQSQRAYVKEIQINQVSCASEEWSIQYLNSQHIKSEIQIGSRETMQLCLKAVRSSTNLDTIMGKESIVFSDVPFDTQQICSALTPCADFFFRSKCSIKPLDPDTEVPTSHSRRKPQEFTDINCAIQVGFTLVILWKACVVNEDGEVQIRVGQHHVTIEKIDDIFTSYPYVLIPTEEPVVRFVMKDLEAEASTPDSEVTTQLIDFNFNHRSEVKHNFSSGRLCQVPVTLLLQNCSKVMLDVLVDTSQSPDRLSSKSNEASLYDHSGEYHHNSSFNWVGQTITQLRLEPEQQAAVRLSACFSKPGIYNLNRVAVFVTYTRDSNQMVLQRHRSPSVVVIGEVS</sequence>
<gene>
    <name evidence="6" type="ORF">KP79_PYT13795</name>
</gene>
<dbReference type="PANTHER" id="PTHR12975:SF6">
    <property type="entry name" value="TRAFFICKING PROTEIN PARTICLE COMPLEX SUBUNIT 8"/>
    <property type="match status" value="1"/>
</dbReference>
<feature type="domain" description="TPPC8 second Ig-like" evidence="3">
    <location>
        <begin position="966"/>
        <end position="1093"/>
    </location>
</feature>
<dbReference type="Pfam" id="PF24546">
    <property type="entry name" value="Ig_TPPC8_3rd"/>
    <property type="match status" value="1"/>
</dbReference>
<keyword evidence="7" id="KW-1185">Reference proteome</keyword>
<dbReference type="InterPro" id="IPR024420">
    <property type="entry name" value="TRAPP_III_complex_Trs85"/>
</dbReference>
<dbReference type="InterPro" id="IPR058540">
    <property type="entry name" value="Ig_TPPC8_3rd"/>
</dbReference>